<feature type="compositionally biased region" description="Polar residues" evidence="8">
    <location>
        <begin position="224"/>
        <end position="239"/>
    </location>
</feature>
<dbReference type="PROSITE" id="PS00028">
    <property type="entry name" value="ZINC_FINGER_C2H2_1"/>
    <property type="match status" value="1"/>
</dbReference>
<evidence type="ECO:0000256" key="2">
    <source>
        <dbReference type="ARBA" id="ARBA00022723"/>
    </source>
</evidence>
<feature type="region of interest" description="Disordered" evidence="8">
    <location>
        <begin position="74"/>
        <end position="106"/>
    </location>
</feature>
<dbReference type="SMART" id="SM00355">
    <property type="entry name" value="ZnF_C2H2"/>
    <property type="match status" value="2"/>
</dbReference>
<evidence type="ECO:0000259" key="9">
    <source>
        <dbReference type="PROSITE" id="PS50157"/>
    </source>
</evidence>
<dbReference type="InterPro" id="IPR051059">
    <property type="entry name" value="VerF-like"/>
</dbReference>
<keyword evidence="5" id="KW-0862">Zinc</keyword>
<feature type="domain" description="C2H2-type" evidence="9">
    <location>
        <begin position="55"/>
        <end position="83"/>
    </location>
</feature>
<gene>
    <name evidence="10" type="ORF">BJX63DRAFT_24967</name>
</gene>
<dbReference type="SUPFAM" id="SSF57667">
    <property type="entry name" value="beta-beta-alpha zinc fingers"/>
    <property type="match status" value="1"/>
</dbReference>
<reference evidence="10 11" key="1">
    <citation type="submission" date="2024-07" db="EMBL/GenBank/DDBJ databases">
        <title>Section-level genome sequencing and comparative genomics of Aspergillus sections Usti and Cavernicolus.</title>
        <authorList>
            <consortium name="Lawrence Berkeley National Laboratory"/>
            <person name="Nybo J.L."/>
            <person name="Vesth T.C."/>
            <person name="Theobald S."/>
            <person name="Frisvad J.C."/>
            <person name="Larsen T.O."/>
            <person name="Kjaerboelling I."/>
            <person name="Rothschild-Mancinelli K."/>
            <person name="Lyhne E.K."/>
            <person name="Kogle M.E."/>
            <person name="Barry K."/>
            <person name="Clum A."/>
            <person name="Na H."/>
            <person name="Ledsgaard L."/>
            <person name="Lin J."/>
            <person name="Lipzen A."/>
            <person name="Kuo A."/>
            <person name="Riley R."/>
            <person name="Mondo S."/>
            <person name="Labutti K."/>
            <person name="Haridas S."/>
            <person name="Pangalinan J."/>
            <person name="Salamov A.A."/>
            <person name="Simmons B.A."/>
            <person name="Magnuson J.K."/>
            <person name="Chen J."/>
            <person name="Drula E."/>
            <person name="Henrissat B."/>
            <person name="Wiebenga A."/>
            <person name="Lubbers R.J."/>
            <person name="Gomes A.C."/>
            <person name="Makela M.R."/>
            <person name="Stajich J."/>
            <person name="Grigoriev I.V."/>
            <person name="Mortensen U.H."/>
            <person name="De Vries R.P."/>
            <person name="Baker S.E."/>
            <person name="Andersen M.R."/>
        </authorList>
    </citation>
    <scope>NUCLEOTIDE SEQUENCE [LARGE SCALE GENOMIC DNA]</scope>
    <source>
        <strain evidence="10 11">CBS 588.65</strain>
    </source>
</reference>
<dbReference type="Gene3D" id="3.30.160.60">
    <property type="entry name" value="Classic Zinc Finger"/>
    <property type="match status" value="2"/>
</dbReference>
<feature type="compositionally biased region" description="Low complexity" evidence="8">
    <location>
        <begin position="1"/>
        <end position="15"/>
    </location>
</feature>
<evidence type="ECO:0000256" key="8">
    <source>
        <dbReference type="SAM" id="MobiDB-lite"/>
    </source>
</evidence>
<sequence>MHSQSPSTTHSPPVTGLRRRSLSVRSRTCVHCNRSFRRIEHLERHVRTHTKEKPYTCPCGAAFSRRDLLKRHIGITGHQDRNPPSPKSQSQIGRNPPPAPDAPVQAPFPEKATKKILEAAQPLLPGSGPQNYTPAHTSPQLIHFNNITNFPDPLGVPLGWSSGNNQHGNGFRAHNNSTYPQQDYCPGSQVCVYPPITSVFGNTFISQPGGVIYNYSPQRDRTTKTLPQTQPGNRDSSSIPYDPALVATRQGTFCVTKATRARVSDPTQAHGLGFEPPELSAARISLYAILAVQIINQEEHKGDFVEIPRMDLIEDILNQLSKNQLQCLASHTWKFAGPEFDCSLGYVPANGGGFYLISASQKSTWTKQSCYPTWPYLFSFKL</sequence>
<dbReference type="PANTHER" id="PTHR40626:SF10">
    <property type="entry name" value="C2H2-TYPE DOMAIN-CONTAINING PROTEIN"/>
    <property type="match status" value="1"/>
</dbReference>
<evidence type="ECO:0000313" key="11">
    <source>
        <dbReference type="Proteomes" id="UP001610334"/>
    </source>
</evidence>
<comment type="caution">
    <text evidence="10">The sequence shown here is derived from an EMBL/GenBank/DDBJ whole genome shotgun (WGS) entry which is preliminary data.</text>
</comment>
<dbReference type="PROSITE" id="PS50157">
    <property type="entry name" value="ZINC_FINGER_C2H2_2"/>
    <property type="match status" value="2"/>
</dbReference>
<evidence type="ECO:0000256" key="3">
    <source>
        <dbReference type="ARBA" id="ARBA00022737"/>
    </source>
</evidence>
<dbReference type="Proteomes" id="UP001610334">
    <property type="component" value="Unassembled WGS sequence"/>
</dbReference>
<feature type="domain" description="C2H2-type" evidence="9">
    <location>
        <begin position="27"/>
        <end position="54"/>
    </location>
</feature>
<evidence type="ECO:0000256" key="6">
    <source>
        <dbReference type="ARBA" id="ARBA00023242"/>
    </source>
</evidence>
<evidence type="ECO:0000256" key="4">
    <source>
        <dbReference type="ARBA" id="ARBA00022771"/>
    </source>
</evidence>
<evidence type="ECO:0000256" key="5">
    <source>
        <dbReference type="ARBA" id="ARBA00022833"/>
    </source>
</evidence>
<evidence type="ECO:0000313" key="10">
    <source>
        <dbReference type="EMBL" id="KAL2808633.1"/>
    </source>
</evidence>
<comment type="subcellular location">
    <subcellularLocation>
        <location evidence="1">Nucleus</location>
    </subcellularLocation>
</comment>
<dbReference type="InterPro" id="IPR036236">
    <property type="entry name" value="Znf_C2H2_sf"/>
</dbReference>
<keyword evidence="6" id="KW-0539">Nucleus</keyword>
<name>A0ABR4H1F6_9EURO</name>
<keyword evidence="2" id="KW-0479">Metal-binding</keyword>
<dbReference type="PANTHER" id="PTHR40626">
    <property type="entry name" value="MIP31509P"/>
    <property type="match status" value="1"/>
</dbReference>
<organism evidence="10 11">
    <name type="scientific">Aspergillus granulosus</name>
    <dbReference type="NCBI Taxonomy" id="176169"/>
    <lineage>
        <taxon>Eukaryota</taxon>
        <taxon>Fungi</taxon>
        <taxon>Dikarya</taxon>
        <taxon>Ascomycota</taxon>
        <taxon>Pezizomycotina</taxon>
        <taxon>Eurotiomycetes</taxon>
        <taxon>Eurotiomycetidae</taxon>
        <taxon>Eurotiales</taxon>
        <taxon>Aspergillaceae</taxon>
        <taxon>Aspergillus</taxon>
        <taxon>Aspergillus subgen. Nidulantes</taxon>
    </lineage>
</organism>
<protein>
    <recommendedName>
        <fullName evidence="9">C2H2-type domain-containing protein</fullName>
    </recommendedName>
</protein>
<feature type="region of interest" description="Disordered" evidence="8">
    <location>
        <begin position="1"/>
        <end position="24"/>
    </location>
</feature>
<dbReference type="EMBL" id="JBFXLT010000107">
    <property type="protein sequence ID" value="KAL2808633.1"/>
    <property type="molecule type" value="Genomic_DNA"/>
</dbReference>
<dbReference type="InterPro" id="IPR013087">
    <property type="entry name" value="Znf_C2H2_type"/>
</dbReference>
<keyword evidence="4 7" id="KW-0863">Zinc-finger</keyword>
<accession>A0ABR4H1F6</accession>
<evidence type="ECO:0000256" key="7">
    <source>
        <dbReference type="PROSITE-ProRule" id="PRU00042"/>
    </source>
</evidence>
<keyword evidence="3" id="KW-0677">Repeat</keyword>
<feature type="region of interest" description="Disordered" evidence="8">
    <location>
        <begin position="221"/>
        <end position="241"/>
    </location>
</feature>
<dbReference type="Pfam" id="PF00096">
    <property type="entry name" value="zf-C2H2"/>
    <property type="match status" value="1"/>
</dbReference>
<evidence type="ECO:0000256" key="1">
    <source>
        <dbReference type="ARBA" id="ARBA00004123"/>
    </source>
</evidence>
<keyword evidence="11" id="KW-1185">Reference proteome</keyword>
<proteinExistence type="predicted"/>